<protein>
    <submittedName>
        <fullName evidence="1">Phosphonate C-P lyase system protein PhnH</fullName>
    </submittedName>
</protein>
<dbReference type="Gene3D" id="3.40.50.11310">
    <property type="entry name" value="Bacterial phosphonate metabolism protein PhnH"/>
    <property type="match status" value="1"/>
</dbReference>
<proteinExistence type="predicted"/>
<reference evidence="1 2" key="1">
    <citation type="submission" date="2021-01" db="EMBL/GenBank/DDBJ databases">
        <title>Belnapia mucosa sp. nov. and Belnapia arida sp. nov., isolated from the Tabernas Desert (Almeria, Spain).</title>
        <authorList>
            <person name="Molina-Menor E."/>
            <person name="Vidal-Verdu A."/>
            <person name="Calonge A."/>
            <person name="Satari L."/>
            <person name="Pereto Magraner J."/>
            <person name="Porcar Miralles M."/>
        </authorList>
    </citation>
    <scope>NUCLEOTIDE SEQUENCE [LARGE SCALE GENOMIC DNA]</scope>
    <source>
        <strain evidence="1 2">T6</strain>
    </source>
</reference>
<dbReference type="PIRSF" id="PIRSF020680">
    <property type="entry name" value="PhnH"/>
    <property type="match status" value="1"/>
</dbReference>
<keyword evidence="2" id="KW-1185">Reference proteome</keyword>
<evidence type="ECO:0000313" key="1">
    <source>
        <dbReference type="EMBL" id="MBL6457917.1"/>
    </source>
</evidence>
<gene>
    <name evidence="1" type="primary">phnH</name>
    <name evidence="1" type="ORF">JMJ55_21505</name>
</gene>
<evidence type="ECO:0000313" key="2">
    <source>
        <dbReference type="Proteomes" id="UP000606490"/>
    </source>
</evidence>
<dbReference type="SUPFAM" id="SSF159709">
    <property type="entry name" value="PhnH-like"/>
    <property type="match status" value="1"/>
</dbReference>
<dbReference type="InterPro" id="IPR038058">
    <property type="entry name" value="PhnH-like_sp"/>
</dbReference>
<dbReference type="Proteomes" id="UP000606490">
    <property type="component" value="Unassembled WGS sequence"/>
</dbReference>
<dbReference type="EMBL" id="JAEUXJ010000011">
    <property type="protein sequence ID" value="MBL6457917.1"/>
    <property type="molecule type" value="Genomic_DNA"/>
</dbReference>
<organism evidence="1 2">
    <name type="scientific">Belnapia mucosa</name>
    <dbReference type="NCBI Taxonomy" id="2804532"/>
    <lineage>
        <taxon>Bacteria</taxon>
        <taxon>Pseudomonadati</taxon>
        <taxon>Pseudomonadota</taxon>
        <taxon>Alphaproteobacteria</taxon>
        <taxon>Acetobacterales</taxon>
        <taxon>Roseomonadaceae</taxon>
        <taxon>Belnapia</taxon>
    </lineage>
</organism>
<dbReference type="GO" id="GO:0016829">
    <property type="term" value="F:lyase activity"/>
    <property type="evidence" value="ECO:0007669"/>
    <property type="project" value="UniProtKB-KW"/>
</dbReference>
<dbReference type="InterPro" id="IPR008772">
    <property type="entry name" value="Phosphonate_metab_PhnH"/>
</dbReference>
<name>A0ABS1V8G4_9PROT</name>
<sequence>MPLTPGFADPVADAQSCFRALLEAMARPGRVQRLAALPEAPAPLSPAAAAALLTMADAETPVWTDAGPAAEAWLRFHAGCPLVARPGEAAFLLASGPMPPLAALAAGTEEEPHRSATLVLQVAALEEEEAWRLSGPGIENSHPLRVEGLPDSFLPDWAANATRFPRGVDLVLCAGPRLVALPRTTRIEEAG</sequence>
<accession>A0ABS1V8G4</accession>
<dbReference type="NCBIfam" id="TIGR03292">
    <property type="entry name" value="PhnH_redo"/>
    <property type="match status" value="1"/>
</dbReference>
<dbReference type="Pfam" id="PF05845">
    <property type="entry name" value="PhnH"/>
    <property type="match status" value="1"/>
</dbReference>
<keyword evidence="1" id="KW-0456">Lyase</keyword>
<comment type="caution">
    <text evidence="1">The sequence shown here is derived from an EMBL/GenBank/DDBJ whole genome shotgun (WGS) entry which is preliminary data.</text>
</comment>